<protein>
    <submittedName>
        <fullName evidence="2">Uncharacterized protein</fullName>
    </submittedName>
</protein>
<name>A0A699QI12_TANCI</name>
<dbReference type="AlphaFoldDB" id="A0A699QI12"/>
<proteinExistence type="predicted"/>
<evidence type="ECO:0000256" key="1">
    <source>
        <dbReference type="SAM" id="MobiDB-lite"/>
    </source>
</evidence>
<organism evidence="2">
    <name type="scientific">Tanacetum cinerariifolium</name>
    <name type="common">Dalmatian daisy</name>
    <name type="synonym">Chrysanthemum cinerariifolium</name>
    <dbReference type="NCBI Taxonomy" id="118510"/>
    <lineage>
        <taxon>Eukaryota</taxon>
        <taxon>Viridiplantae</taxon>
        <taxon>Streptophyta</taxon>
        <taxon>Embryophyta</taxon>
        <taxon>Tracheophyta</taxon>
        <taxon>Spermatophyta</taxon>
        <taxon>Magnoliopsida</taxon>
        <taxon>eudicotyledons</taxon>
        <taxon>Gunneridae</taxon>
        <taxon>Pentapetalae</taxon>
        <taxon>asterids</taxon>
        <taxon>campanulids</taxon>
        <taxon>Asterales</taxon>
        <taxon>Asteraceae</taxon>
        <taxon>Asteroideae</taxon>
        <taxon>Anthemideae</taxon>
        <taxon>Anthemidinae</taxon>
        <taxon>Tanacetum</taxon>
    </lineage>
</organism>
<reference evidence="2" key="1">
    <citation type="journal article" date="2019" name="Sci. Rep.">
        <title>Draft genome of Tanacetum cinerariifolium, the natural source of mosquito coil.</title>
        <authorList>
            <person name="Yamashiro T."/>
            <person name="Shiraishi A."/>
            <person name="Satake H."/>
            <person name="Nakayama K."/>
        </authorList>
    </citation>
    <scope>NUCLEOTIDE SEQUENCE</scope>
</reference>
<gene>
    <name evidence="2" type="ORF">Tci_841489</name>
</gene>
<sequence>AVPPPYTGNYMPPRADLSFAGLDDSVYKCTVTESISNESKVKTNVTKSCTHSIEKPKTVRPSASIIEEWESDSNNDSTISPISDQPKHTPIKINFVKPVECVECGENEKQAEKPTSYTQNSKVDRKDWNELKEWIVFKISKITKNRTISTQYQKPQRKDGSGKSFSSNKSTLKLRLSRIQSSGTNFAIFLKIGGGTEVAKSSKFHA</sequence>
<feature type="non-terminal residue" evidence="2">
    <location>
        <position position="1"/>
    </location>
</feature>
<accession>A0A699QI12</accession>
<dbReference type="EMBL" id="BKCJ011024912">
    <property type="protein sequence ID" value="GFC69519.1"/>
    <property type="molecule type" value="Genomic_DNA"/>
</dbReference>
<comment type="caution">
    <text evidence="2">The sequence shown here is derived from an EMBL/GenBank/DDBJ whole genome shotgun (WGS) entry which is preliminary data.</text>
</comment>
<evidence type="ECO:0000313" key="2">
    <source>
        <dbReference type="EMBL" id="GFC69519.1"/>
    </source>
</evidence>
<feature type="region of interest" description="Disordered" evidence="1">
    <location>
        <begin position="148"/>
        <end position="168"/>
    </location>
</feature>